<dbReference type="InterPro" id="IPR036188">
    <property type="entry name" value="FAD/NAD-bd_sf"/>
</dbReference>
<dbReference type="Proteomes" id="UP000274843">
    <property type="component" value="Unassembled WGS sequence"/>
</dbReference>
<gene>
    <name evidence="2" type="ORF">EDD35_6469</name>
</gene>
<keyword evidence="3" id="KW-1185">Reference proteome</keyword>
<feature type="domain" description="Amine oxidase" evidence="1">
    <location>
        <begin position="14"/>
        <end position="398"/>
    </location>
</feature>
<evidence type="ECO:0000313" key="2">
    <source>
        <dbReference type="EMBL" id="ROS44042.1"/>
    </source>
</evidence>
<dbReference type="InterPro" id="IPR002937">
    <property type="entry name" value="Amino_oxidase"/>
</dbReference>
<evidence type="ECO:0000313" key="3">
    <source>
        <dbReference type="Proteomes" id="UP000274843"/>
    </source>
</evidence>
<name>A0A3N2H544_9PSEU</name>
<accession>A0A3N2H544</accession>
<dbReference type="Gene3D" id="3.50.50.60">
    <property type="entry name" value="FAD/NAD(P)-binding domain"/>
    <property type="match status" value="1"/>
</dbReference>
<protein>
    <submittedName>
        <fullName evidence="2">Phytoene dehydrogenase-like protein</fullName>
    </submittedName>
</protein>
<dbReference type="AlphaFoldDB" id="A0A3N2H544"/>
<sequence>MVERAEVVVVGAGLAGLAAARTLQRAGLHVLVCEAGDDIGGRVRTDVVDGFRLDRGFQVLLPAYPAVREMVDVEELRLQHFTRGVVADGQALAPPWRHRNAARDLLAFGAGRPRDVAALLAMSARDVLAPARRLKAGGDSTIAEDLARRGVSARTVDEVMRPFLAGVFLDRPLRTSARAFHLVWRSFLRGGGALPASGMGALPHLLARDLMPGTVRCGVRVTGISGDGVTTDRGEVRAKAVVVAAPEVLLGVPEPDWHAVTTYYYRTSGRPPLRQPTLLTDSGELLVNTAVISAVAPGYAPPGQTLVAASVPERCDTGNELEPHVRTTLAQVYDTSTTDWELVETYAIARALPVMPAGHPLRQPVRLAPGRYVCGDHRDTSSIQGALVSGRRAAAAVLADLHSGTLPGDDGR</sequence>
<dbReference type="EMBL" id="RKHY01000001">
    <property type="protein sequence ID" value="ROS44042.1"/>
    <property type="molecule type" value="Genomic_DNA"/>
</dbReference>
<dbReference type="GO" id="GO:0016491">
    <property type="term" value="F:oxidoreductase activity"/>
    <property type="evidence" value="ECO:0007669"/>
    <property type="project" value="InterPro"/>
</dbReference>
<comment type="caution">
    <text evidence="2">The sequence shown here is derived from an EMBL/GenBank/DDBJ whole genome shotgun (WGS) entry which is preliminary data.</text>
</comment>
<proteinExistence type="predicted"/>
<organism evidence="2 3">
    <name type="scientific">Amycolatopsis thermoflava</name>
    <dbReference type="NCBI Taxonomy" id="84480"/>
    <lineage>
        <taxon>Bacteria</taxon>
        <taxon>Bacillati</taxon>
        <taxon>Actinomycetota</taxon>
        <taxon>Actinomycetes</taxon>
        <taxon>Pseudonocardiales</taxon>
        <taxon>Pseudonocardiaceae</taxon>
        <taxon>Amycolatopsis</taxon>
        <taxon>Amycolatopsis methanolica group</taxon>
    </lineage>
</organism>
<dbReference type="Pfam" id="PF01593">
    <property type="entry name" value="Amino_oxidase"/>
    <property type="match status" value="1"/>
</dbReference>
<evidence type="ECO:0000259" key="1">
    <source>
        <dbReference type="Pfam" id="PF01593"/>
    </source>
</evidence>
<dbReference type="SUPFAM" id="SSF51905">
    <property type="entry name" value="FAD/NAD(P)-binding domain"/>
    <property type="match status" value="1"/>
</dbReference>
<reference evidence="2 3" key="1">
    <citation type="submission" date="2018-11" db="EMBL/GenBank/DDBJ databases">
        <title>Sequencing the genomes of 1000 actinobacteria strains.</title>
        <authorList>
            <person name="Klenk H.-P."/>
        </authorList>
    </citation>
    <scope>NUCLEOTIDE SEQUENCE [LARGE SCALE GENOMIC DNA]</scope>
    <source>
        <strain evidence="2 3">DSM 44348</strain>
    </source>
</reference>
<dbReference type="PANTHER" id="PTHR42841">
    <property type="entry name" value="AMINE OXIDASE"/>
    <property type="match status" value="1"/>
</dbReference>